<evidence type="ECO:0000256" key="1">
    <source>
        <dbReference type="ARBA" id="ARBA00004123"/>
    </source>
</evidence>
<keyword evidence="2" id="KW-0479">Metal-binding</keyword>
<keyword evidence="6" id="KW-0804">Transcription</keyword>
<proteinExistence type="predicted"/>
<keyword evidence="5" id="KW-0238">DNA-binding</keyword>
<feature type="domain" description="Xylanolytic transcriptional activator regulatory" evidence="8">
    <location>
        <begin position="281"/>
        <end position="357"/>
    </location>
</feature>
<accession>A0ABZ1CXC6</accession>
<dbReference type="InterPro" id="IPR052202">
    <property type="entry name" value="Yeast_MetPath_Reg"/>
</dbReference>
<name>A0ABZ1CXC6_9TREE</name>
<dbReference type="PANTHER" id="PTHR47782:SF12">
    <property type="entry name" value="ZN(II)2CYS6 TRANSCRIPTION FACTOR (EUROFUNG)"/>
    <property type="match status" value="1"/>
</dbReference>
<evidence type="ECO:0000256" key="4">
    <source>
        <dbReference type="ARBA" id="ARBA00023015"/>
    </source>
</evidence>
<evidence type="ECO:0000256" key="3">
    <source>
        <dbReference type="ARBA" id="ARBA00022833"/>
    </source>
</evidence>
<evidence type="ECO:0000256" key="5">
    <source>
        <dbReference type="ARBA" id="ARBA00023125"/>
    </source>
</evidence>
<gene>
    <name evidence="9" type="ORF">IL334_002920</name>
</gene>
<keyword evidence="10" id="KW-1185">Reference proteome</keyword>
<keyword evidence="4" id="KW-0805">Transcription regulation</keyword>
<keyword evidence="3" id="KW-0862">Zinc</keyword>
<evidence type="ECO:0000259" key="8">
    <source>
        <dbReference type="SMART" id="SM00906"/>
    </source>
</evidence>
<evidence type="ECO:0000313" key="10">
    <source>
        <dbReference type="Proteomes" id="UP001329825"/>
    </source>
</evidence>
<evidence type="ECO:0000256" key="6">
    <source>
        <dbReference type="ARBA" id="ARBA00023163"/>
    </source>
</evidence>
<dbReference type="Proteomes" id="UP001329825">
    <property type="component" value="Chromosome 3"/>
</dbReference>
<evidence type="ECO:0000256" key="7">
    <source>
        <dbReference type="ARBA" id="ARBA00023242"/>
    </source>
</evidence>
<reference evidence="9 10" key="1">
    <citation type="submission" date="2024-01" db="EMBL/GenBank/DDBJ databases">
        <title>Comparative genomics of Cryptococcus and Kwoniella reveals pathogenesis evolution and contrasting modes of karyotype evolution via chromosome fusion or intercentromeric recombination.</title>
        <authorList>
            <person name="Coelho M.A."/>
            <person name="David-Palma M."/>
            <person name="Shea T."/>
            <person name="Bowers K."/>
            <person name="McGinley-Smith S."/>
            <person name="Mohammad A.W."/>
            <person name="Gnirke A."/>
            <person name="Yurkov A.M."/>
            <person name="Nowrousian M."/>
            <person name="Sun S."/>
            <person name="Cuomo C.A."/>
            <person name="Heitman J."/>
        </authorList>
    </citation>
    <scope>NUCLEOTIDE SEQUENCE [LARGE SCALE GENOMIC DNA]</scope>
    <source>
        <strain evidence="9">CBS 11374</strain>
    </source>
</reference>
<protein>
    <recommendedName>
        <fullName evidence="8">Xylanolytic transcriptional activator regulatory domain-containing protein</fullName>
    </recommendedName>
</protein>
<evidence type="ECO:0000256" key="2">
    <source>
        <dbReference type="ARBA" id="ARBA00022723"/>
    </source>
</evidence>
<dbReference type="SMART" id="SM00906">
    <property type="entry name" value="Fungal_trans"/>
    <property type="match status" value="1"/>
</dbReference>
<dbReference type="InterPro" id="IPR007219">
    <property type="entry name" value="XnlR_reg_dom"/>
</dbReference>
<dbReference type="PANTHER" id="PTHR47782">
    <property type="entry name" value="ZN(II)2CYS6 TRANSCRIPTION FACTOR (EUROFUNG)-RELATED"/>
    <property type="match status" value="1"/>
</dbReference>
<organism evidence="9 10">
    <name type="scientific">Kwoniella shivajii</name>
    <dbReference type="NCBI Taxonomy" id="564305"/>
    <lineage>
        <taxon>Eukaryota</taxon>
        <taxon>Fungi</taxon>
        <taxon>Dikarya</taxon>
        <taxon>Basidiomycota</taxon>
        <taxon>Agaricomycotina</taxon>
        <taxon>Tremellomycetes</taxon>
        <taxon>Tremellales</taxon>
        <taxon>Cryptococcaceae</taxon>
        <taxon>Kwoniella</taxon>
    </lineage>
</organism>
<sequence length="471" mass="53770">MAHRLPGLPGQGSKCRNCQRADARCDFIEKSPNEIHLQNYTVELQDRIKHLEDYISSSRLTVPVVPRRISRGAENDLDDSASENLATGVGFLSLNGAADPLYLGGSSGVGWAKVLMQSLRQRTSAGTPRIPNLNQYQVPGVTNEHSDFPLPPPENLGNHYISTVYYRIQARYGFLDWLVIQSWQSRAKYLCSLQPFNPSTINESDKVEDYFGSFFLWMLYGLGSKLSENDNIINPVSHEEYYNCALRHFVPLSNIKSISTVQALLLLIVYTFRHTSSEFSLWHTGGLAIRSAIELGLHRKIRSKHVREKDPRAYCMRQRVWWGAYILDRMIAIQFGRPFAIQDRDIDIELPVNLDANIADQDALCELLTAQALMPETNRPGVEYRPGYGCFTSMTSFIHTVRLNQLKSKIHELVYTVDRPSLDDTNAVQALLNELNMWRGNYPPEPDNRVPACSHEFFEVEYHNVRKRGRY</sequence>
<dbReference type="Pfam" id="PF04082">
    <property type="entry name" value="Fungal_trans"/>
    <property type="match status" value="1"/>
</dbReference>
<dbReference type="EMBL" id="CP141883">
    <property type="protein sequence ID" value="WRT65969.1"/>
    <property type="molecule type" value="Genomic_DNA"/>
</dbReference>
<dbReference type="RefSeq" id="XP_062790709.1">
    <property type="nucleotide sequence ID" value="XM_062934658.1"/>
</dbReference>
<dbReference type="CDD" id="cd12148">
    <property type="entry name" value="fungal_TF_MHR"/>
    <property type="match status" value="1"/>
</dbReference>
<comment type="subcellular location">
    <subcellularLocation>
        <location evidence="1">Nucleus</location>
    </subcellularLocation>
</comment>
<dbReference type="GeneID" id="87955051"/>
<evidence type="ECO:0000313" key="9">
    <source>
        <dbReference type="EMBL" id="WRT65969.1"/>
    </source>
</evidence>
<keyword evidence="7" id="KW-0539">Nucleus</keyword>